<dbReference type="InterPro" id="IPR002130">
    <property type="entry name" value="Cyclophilin-type_PPIase_dom"/>
</dbReference>
<evidence type="ECO:0000256" key="4">
    <source>
        <dbReference type="ARBA" id="ARBA00023235"/>
    </source>
</evidence>
<protein>
    <recommendedName>
        <fullName evidence="5">Peptidyl-prolyl cis-trans isomerase</fullName>
        <shortName evidence="5">PPIase</shortName>
        <ecNumber evidence="5">5.2.1.8</ecNumber>
    </recommendedName>
</protein>
<dbReference type="PRINTS" id="PR00153">
    <property type="entry name" value="CSAPPISMRASE"/>
</dbReference>
<evidence type="ECO:0000256" key="2">
    <source>
        <dbReference type="ARBA" id="ARBA00007365"/>
    </source>
</evidence>
<comment type="function">
    <text evidence="1 5">PPIases accelerate the folding of proteins. It catalyzes the cis-trans isomerization of proline imidic peptide bonds in oligopeptides.</text>
</comment>
<evidence type="ECO:0000259" key="6">
    <source>
        <dbReference type="PROSITE" id="PS50072"/>
    </source>
</evidence>
<dbReference type="GO" id="GO:0003755">
    <property type="term" value="F:peptidyl-prolyl cis-trans isomerase activity"/>
    <property type="evidence" value="ECO:0007669"/>
    <property type="project" value="UniProtKB-UniRule"/>
</dbReference>
<dbReference type="EC" id="5.2.1.8" evidence="5"/>
<dbReference type="AlphaFoldDB" id="A0A6B2M109"/>
<dbReference type="Gene3D" id="2.40.100.10">
    <property type="entry name" value="Cyclophilin-like"/>
    <property type="match status" value="1"/>
</dbReference>
<comment type="catalytic activity">
    <reaction evidence="5">
        <text>[protein]-peptidylproline (omega=180) = [protein]-peptidylproline (omega=0)</text>
        <dbReference type="Rhea" id="RHEA:16237"/>
        <dbReference type="Rhea" id="RHEA-COMP:10747"/>
        <dbReference type="Rhea" id="RHEA-COMP:10748"/>
        <dbReference type="ChEBI" id="CHEBI:83833"/>
        <dbReference type="ChEBI" id="CHEBI:83834"/>
        <dbReference type="EC" id="5.2.1.8"/>
    </reaction>
</comment>
<comment type="similarity">
    <text evidence="2 5">Belongs to the cyclophilin-type PPIase family.</text>
</comment>
<evidence type="ECO:0000256" key="5">
    <source>
        <dbReference type="RuleBase" id="RU363019"/>
    </source>
</evidence>
<evidence type="ECO:0000313" key="8">
    <source>
        <dbReference type="Proteomes" id="UP000478417"/>
    </source>
</evidence>
<keyword evidence="8" id="KW-1185">Reference proteome</keyword>
<dbReference type="InterPro" id="IPR029000">
    <property type="entry name" value="Cyclophilin-like_dom_sf"/>
</dbReference>
<dbReference type="InterPro" id="IPR044665">
    <property type="entry name" value="E_coli_cyclophilin_A-like"/>
</dbReference>
<sequence length="170" mass="18520">MQKVSDSRPLVELETNKGRIVIELFDQEAPVSVANFLEYVNNGFYEGTIFHRVEPGMVIQGGGFTEDMERKETLPTIINEAGNGLRNNRGTIGAARTRDMNSANSQFYVNLVNNSGFNGDGVTSGYAVFGRVYEGMSVVDAIALEDTGTVSGLKNVPLEPVIILSARQVR</sequence>
<name>A0A6B2M109_9BACT</name>
<feature type="domain" description="PPIase cyclophilin-type" evidence="6">
    <location>
        <begin position="14"/>
        <end position="168"/>
    </location>
</feature>
<dbReference type="EMBL" id="JAAGNX010000001">
    <property type="protein sequence ID" value="NDV61410.1"/>
    <property type="molecule type" value="Genomic_DNA"/>
</dbReference>
<evidence type="ECO:0000256" key="3">
    <source>
        <dbReference type="ARBA" id="ARBA00023110"/>
    </source>
</evidence>
<dbReference type="PANTHER" id="PTHR43246">
    <property type="entry name" value="PEPTIDYL-PROLYL CIS-TRANS ISOMERASE CYP38, CHLOROPLASTIC"/>
    <property type="match status" value="1"/>
</dbReference>
<proteinExistence type="inferred from homology"/>
<dbReference type="PIRSF" id="PIRSF001467">
    <property type="entry name" value="Peptidylpro_ismrse"/>
    <property type="match status" value="1"/>
</dbReference>
<keyword evidence="3 5" id="KW-0697">Rotamase</keyword>
<dbReference type="PROSITE" id="PS50072">
    <property type="entry name" value="CSA_PPIASE_2"/>
    <property type="match status" value="1"/>
</dbReference>
<dbReference type="Pfam" id="PF00160">
    <property type="entry name" value="Pro_isomerase"/>
    <property type="match status" value="1"/>
</dbReference>
<dbReference type="SUPFAM" id="SSF50891">
    <property type="entry name" value="Cyclophilin-like"/>
    <property type="match status" value="1"/>
</dbReference>
<keyword evidence="4 5" id="KW-0413">Isomerase</keyword>
<evidence type="ECO:0000313" key="7">
    <source>
        <dbReference type="EMBL" id="NDV61410.1"/>
    </source>
</evidence>
<evidence type="ECO:0000256" key="1">
    <source>
        <dbReference type="ARBA" id="ARBA00002388"/>
    </source>
</evidence>
<comment type="caution">
    <text evidence="7">The sequence shown here is derived from an EMBL/GenBank/DDBJ whole genome shotgun (WGS) entry which is preliminary data.</text>
</comment>
<gene>
    <name evidence="7" type="ORF">G0Q06_02995</name>
</gene>
<dbReference type="InterPro" id="IPR024936">
    <property type="entry name" value="Cyclophilin-type_PPIase"/>
</dbReference>
<accession>A0A6B2M109</accession>
<dbReference type="Proteomes" id="UP000478417">
    <property type="component" value="Unassembled WGS sequence"/>
</dbReference>
<reference evidence="7 8" key="1">
    <citation type="submission" date="2020-02" db="EMBL/GenBank/DDBJ databases">
        <title>Albibacoteraceae fam. nov., the first described family within the subdivision 4 Verrucomicrobia.</title>
        <authorList>
            <person name="Xi F."/>
        </authorList>
    </citation>
    <scope>NUCLEOTIDE SEQUENCE [LARGE SCALE GENOMIC DNA]</scope>
    <source>
        <strain evidence="7 8">CK1056</strain>
    </source>
</reference>
<organism evidence="7 8">
    <name type="scientific">Oceanipulchritudo coccoides</name>
    <dbReference type="NCBI Taxonomy" id="2706888"/>
    <lineage>
        <taxon>Bacteria</taxon>
        <taxon>Pseudomonadati</taxon>
        <taxon>Verrucomicrobiota</taxon>
        <taxon>Opitutia</taxon>
        <taxon>Puniceicoccales</taxon>
        <taxon>Oceanipulchritudinaceae</taxon>
        <taxon>Oceanipulchritudo</taxon>
    </lineage>
</organism>